<comment type="caution">
    <text evidence="3">The sequence shown here is derived from an EMBL/GenBank/DDBJ whole genome shotgun (WGS) entry which is preliminary data.</text>
</comment>
<accession>A0AAV6H058</accession>
<keyword evidence="4" id="KW-1185">Reference proteome</keyword>
<feature type="compositionally biased region" description="Basic and acidic residues" evidence="2">
    <location>
        <begin position="487"/>
        <end position="507"/>
    </location>
</feature>
<sequence>MNFQYNFSNNTQDDFHQDQGVQHILSNQAGVTYFHAPTTRFGVINQPVIWPEYHSYQPQQNHGLLGNSTALPQFLPVTEIPVLHPIPPPWEGYHGMTLQDGVAFDPRLQGPVMFVDPRGQQHGTSVNFHPQLQAPLVAVGGVGPEYGVPVPYAPHVQTPIMYVDANGQQHGTTVPFDSQLQAPFMLVDRGGLPHGTSMLSDEYLQAPLMPMDATDLQHRTAMLFNLVPAPIEPVELIDNPQLPSIEQLAAGPSSTGLMTPALMVKIPAPKKTTEVAMCAPSGVTTESLNPQATTSTVVAEAMQVQAGQSKAKIKPQQPGTSSSRESLVVKLKSQDDTKKQQLHGVMMDADKNVFKQALKADHVETGKAEANLPKTPKSSHPENADRHKDKNRKHKHDKGGKERKEKRHKNATSPTEKTNKSGDGEKEGPDTNKKIDSSKMPEDKSKAKHKDQSKSKKAKETPINMQPRSKLGERIMHSVQVFYKLGDKIEKVKPPKPKPEAAKKSQSERPSSSGGQRGQPKIPYPVQSYRIPKVQSPSNAPERPGPSNVPDWASVRSHADQSRRPEHSQSRPSAPEIRVQRLPAPARQRHRYEVPHFFKNHAYGSVGDYGDGERIVYLKPEYRGMFPITLVNLPPLPPGAPRRFHCREYSVTITAERRAEKEAMKREAKRERDEAAKITRSNMDCSVLADRKHLPHEPWPRKDNWWETGLDEVWKFDECLLGPRDDLMFD</sequence>
<keyword evidence="1" id="KW-0175">Coiled coil</keyword>
<evidence type="ECO:0000256" key="2">
    <source>
        <dbReference type="SAM" id="MobiDB-lite"/>
    </source>
</evidence>
<dbReference type="EMBL" id="JADWDJ010000007">
    <property type="protein sequence ID" value="KAG5278992.1"/>
    <property type="molecule type" value="Genomic_DNA"/>
</dbReference>
<organism evidence="3 4">
    <name type="scientific">Alosa alosa</name>
    <name type="common">allis shad</name>
    <dbReference type="NCBI Taxonomy" id="278164"/>
    <lineage>
        <taxon>Eukaryota</taxon>
        <taxon>Metazoa</taxon>
        <taxon>Chordata</taxon>
        <taxon>Craniata</taxon>
        <taxon>Vertebrata</taxon>
        <taxon>Euteleostomi</taxon>
        <taxon>Actinopterygii</taxon>
        <taxon>Neopterygii</taxon>
        <taxon>Teleostei</taxon>
        <taxon>Clupei</taxon>
        <taxon>Clupeiformes</taxon>
        <taxon>Clupeoidei</taxon>
        <taxon>Clupeidae</taxon>
        <taxon>Alosa</taxon>
    </lineage>
</organism>
<feature type="compositionally biased region" description="Basic and acidic residues" evidence="2">
    <location>
        <begin position="557"/>
        <end position="569"/>
    </location>
</feature>
<feature type="region of interest" description="Disordered" evidence="2">
    <location>
        <begin position="306"/>
        <end position="341"/>
    </location>
</feature>
<reference evidence="3" key="1">
    <citation type="submission" date="2020-10" db="EMBL/GenBank/DDBJ databases">
        <title>Chromosome-scale genome assembly of the Allis shad, Alosa alosa.</title>
        <authorList>
            <person name="Margot Z."/>
            <person name="Christophe K."/>
            <person name="Cabau C."/>
            <person name="Louis A."/>
            <person name="Berthelot C."/>
            <person name="Parey E."/>
            <person name="Roest Crollius H."/>
            <person name="Montfort J."/>
            <person name="Robinson-Rechavi M."/>
            <person name="Bucao C."/>
            <person name="Bouchez O."/>
            <person name="Gislard M."/>
            <person name="Lluch J."/>
            <person name="Milhes M."/>
            <person name="Lampietro C."/>
            <person name="Lopez Roques C."/>
            <person name="Donnadieu C."/>
            <person name="Braasch I."/>
            <person name="Desvignes T."/>
            <person name="Postlethwait J."/>
            <person name="Bobe J."/>
            <person name="Guiguen Y."/>
        </authorList>
    </citation>
    <scope>NUCLEOTIDE SEQUENCE</scope>
    <source>
        <strain evidence="3">M-15738</strain>
        <tissue evidence="3">Blood</tissue>
    </source>
</reference>
<feature type="region of interest" description="Disordered" evidence="2">
    <location>
        <begin position="487"/>
        <end position="586"/>
    </location>
</feature>
<gene>
    <name evidence="3" type="ORF">AALO_G00104950</name>
</gene>
<evidence type="ECO:0000313" key="3">
    <source>
        <dbReference type="EMBL" id="KAG5278992.1"/>
    </source>
</evidence>
<feature type="compositionally biased region" description="Basic residues" evidence="2">
    <location>
        <begin position="389"/>
        <end position="398"/>
    </location>
</feature>
<protein>
    <submittedName>
        <fullName evidence="3">Uncharacterized protein</fullName>
    </submittedName>
</protein>
<feature type="compositionally biased region" description="Basic and acidic residues" evidence="2">
    <location>
        <begin position="379"/>
        <end position="388"/>
    </location>
</feature>
<feature type="region of interest" description="Disordered" evidence="2">
    <location>
        <begin position="366"/>
        <end position="475"/>
    </location>
</feature>
<name>A0AAV6H058_9TELE</name>
<dbReference type="Proteomes" id="UP000823561">
    <property type="component" value="Chromosome 7"/>
</dbReference>
<feature type="compositionally biased region" description="Basic and acidic residues" evidence="2">
    <location>
        <begin position="417"/>
        <end position="460"/>
    </location>
</feature>
<proteinExistence type="predicted"/>
<feature type="coiled-coil region" evidence="1">
    <location>
        <begin position="654"/>
        <end position="681"/>
    </location>
</feature>
<evidence type="ECO:0000256" key="1">
    <source>
        <dbReference type="SAM" id="Coils"/>
    </source>
</evidence>
<dbReference type="AlphaFoldDB" id="A0AAV6H058"/>
<evidence type="ECO:0000313" key="4">
    <source>
        <dbReference type="Proteomes" id="UP000823561"/>
    </source>
</evidence>